<evidence type="ECO:0000313" key="2">
    <source>
        <dbReference type="EMBL" id="QED11541.1"/>
    </source>
</evidence>
<organism evidence="2 3">
    <name type="scientific">Arthrobacter phage Qui</name>
    <dbReference type="NCBI Taxonomy" id="2603260"/>
    <lineage>
        <taxon>Viruses</taxon>
        <taxon>Duplodnaviria</taxon>
        <taxon>Heunggongvirae</taxon>
        <taxon>Uroviricota</taxon>
        <taxon>Caudoviricetes</taxon>
        <taxon>Quivirus</taxon>
        <taxon>Quivirus qui</taxon>
    </lineage>
</organism>
<keyword evidence="1" id="KW-1133">Transmembrane helix</keyword>
<name>A0A5B8WGX1_9CAUD</name>
<dbReference type="KEGG" id="vg:77936413"/>
<dbReference type="RefSeq" id="YP_010660417.1">
    <property type="nucleotide sequence ID" value="NC_070877.1"/>
</dbReference>
<feature type="transmembrane region" description="Helical" evidence="1">
    <location>
        <begin position="12"/>
        <end position="31"/>
    </location>
</feature>
<keyword evidence="1" id="KW-0472">Membrane</keyword>
<sequence length="59" mass="6288">MKKESELNAVETFAMLGVACAAGAVAVGLALKKLTTTKVVNYGHRSTREEIMDFVTTKG</sequence>
<evidence type="ECO:0000256" key="1">
    <source>
        <dbReference type="SAM" id="Phobius"/>
    </source>
</evidence>
<dbReference type="EMBL" id="MN183282">
    <property type="protein sequence ID" value="QED11541.1"/>
    <property type="molecule type" value="Genomic_DNA"/>
</dbReference>
<accession>A0A5B8WGX1</accession>
<keyword evidence="1" id="KW-0812">Transmembrane</keyword>
<reference evidence="2 3" key="1">
    <citation type="submission" date="2019-07" db="EMBL/GenBank/DDBJ databases">
        <authorList>
            <person name="Abdullah A."/>
            <person name="Lima G.C."/>
            <person name="Cuneo C.K."/>
            <person name="Ennest D.C."/>
            <person name="Fritz K.J."/>
            <person name="Johnson B.T."/>
            <person name="Larson S.M."/>
            <person name="Lemunyete M.N."/>
            <person name="Murray M.B."/>
            <person name="Osmond D.E."/>
            <person name="Patras K.A."/>
            <person name="Ransibrahmanakul S."/>
            <person name="Simpson K.A."/>
            <person name="Thull B.S."/>
            <person name="Wetzel S."/>
            <person name="Bonilla J.A."/>
            <person name="Klyczek K."/>
            <person name="Garlena R.A."/>
            <person name="Russell D.A."/>
            <person name="Pope W.H."/>
            <person name="Jacobs-Sera D."/>
            <person name="Hatfull G.F."/>
        </authorList>
    </citation>
    <scope>NUCLEOTIDE SEQUENCE [LARGE SCALE GENOMIC DNA]</scope>
</reference>
<gene>
    <name evidence="2" type="primary">51</name>
    <name evidence="2" type="ORF">SEA_QUI_51</name>
</gene>
<protein>
    <submittedName>
        <fullName evidence="2">Membrane protein</fullName>
    </submittedName>
</protein>
<proteinExistence type="predicted"/>
<dbReference type="GeneID" id="77936413"/>
<keyword evidence="3" id="KW-1185">Reference proteome</keyword>
<dbReference type="Proteomes" id="UP000321915">
    <property type="component" value="Segment"/>
</dbReference>
<evidence type="ECO:0000313" key="3">
    <source>
        <dbReference type="Proteomes" id="UP000321915"/>
    </source>
</evidence>